<evidence type="ECO:0000313" key="2">
    <source>
        <dbReference type="EMBL" id="KAK7033608.1"/>
    </source>
</evidence>
<proteinExistence type="predicted"/>
<sequence>MSSTQSQNIPLRTLLQISTRAKQHSLRCDNLLNYAYIYSHFDGESSSGDTLPQQAKNLLNGLLDLMCDDYSGAPIETLGMLRRKPYFENVIYDEHPVQLHYSLINEAFSAPMSPTMSPTCTENALNAEEQGFGTLVGTQDDSSTALPQQGPLFKSDTQPYTTSFQSFIVADAVNSVYEPDGNVALDYTSHSNTALGRFASYDSNGVSDNSIGDATVDLQSQFAWLGGTEDVTVIVQGPLNTVTGTQTDALETLQLLGPEEAAAHAQQNITIIDRSCPSPIFSVPAGCYTRYIVYLGIDPLTNNYIHGMFSRWHDESPWEGAYGFVNNDQALWKGFFDPALATKYWEEYKANQDIFDLLCEPIEGPVYYVVIEGVQPGVYSNK</sequence>
<dbReference type="AlphaFoldDB" id="A0AAW0C666"/>
<organism evidence="2 3">
    <name type="scientific">Paramarasmius palmivorus</name>
    <dbReference type="NCBI Taxonomy" id="297713"/>
    <lineage>
        <taxon>Eukaryota</taxon>
        <taxon>Fungi</taxon>
        <taxon>Dikarya</taxon>
        <taxon>Basidiomycota</taxon>
        <taxon>Agaricomycotina</taxon>
        <taxon>Agaricomycetes</taxon>
        <taxon>Agaricomycetidae</taxon>
        <taxon>Agaricales</taxon>
        <taxon>Marasmiineae</taxon>
        <taxon>Marasmiaceae</taxon>
        <taxon>Paramarasmius</taxon>
    </lineage>
</organism>
<gene>
    <name evidence="2" type="ORF">VNI00_012845</name>
</gene>
<keyword evidence="3" id="KW-1185">Reference proteome</keyword>
<dbReference type="Proteomes" id="UP001383192">
    <property type="component" value="Unassembled WGS sequence"/>
</dbReference>
<accession>A0AAW0C666</accession>
<feature type="compositionally biased region" description="Polar residues" evidence="1">
    <location>
        <begin position="136"/>
        <end position="147"/>
    </location>
</feature>
<evidence type="ECO:0000256" key="1">
    <source>
        <dbReference type="SAM" id="MobiDB-lite"/>
    </source>
</evidence>
<evidence type="ECO:0000313" key="3">
    <source>
        <dbReference type="Proteomes" id="UP001383192"/>
    </source>
</evidence>
<reference evidence="2 3" key="1">
    <citation type="submission" date="2024-01" db="EMBL/GenBank/DDBJ databases">
        <title>A draft genome for a cacao thread blight-causing isolate of Paramarasmius palmivorus.</title>
        <authorList>
            <person name="Baruah I.K."/>
            <person name="Bukari Y."/>
            <person name="Amoako-Attah I."/>
            <person name="Meinhardt L.W."/>
            <person name="Bailey B.A."/>
            <person name="Cohen S.P."/>
        </authorList>
    </citation>
    <scope>NUCLEOTIDE SEQUENCE [LARGE SCALE GENOMIC DNA]</scope>
    <source>
        <strain evidence="2 3">GH-12</strain>
    </source>
</reference>
<feature type="region of interest" description="Disordered" evidence="1">
    <location>
        <begin position="134"/>
        <end position="155"/>
    </location>
</feature>
<name>A0AAW0C666_9AGAR</name>
<protein>
    <submittedName>
        <fullName evidence="2">Uncharacterized protein</fullName>
    </submittedName>
</protein>
<comment type="caution">
    <text evidence="2">The sequence shown here is derived from an EMBL/GenBank/DDBJ whole genome shotgun (WGS) entry which is preliminary data.</text>
</comment>
<dbReference type="EMBL" id="JAYKXP010000061">
    <property type="protein sequence ID" value="KAK7033608.1"/>
    <property type="molecule type" value="Genomic_DNA"/>
</dbReference>